<gene>
    <name evidence="1" type="ORF">JIN84_16110</name>
</gene>
<dbReference type="RefSeq" id="WP_200352099.1">
    <property type="nucleotide sequence ID" value="NZ_BAABHZ010000001.1"/>
</dbReference>
<dbReference type="AlphaFoldDB" id="A0A934VCG8"/>
<organism evidence="1 2">
    <name type="scientific">Luteolibacter yonseiensis</name>
    <dbReference type="NCBI Taxonomy" id="1144680"/>
    <lineage>
        <taxon>Bacteria</taxon>
        <taxon>Pseudomonadati</taxon>
        <taxon>Verrucomicrobiota</taxon>
        <taxon>Verrucomicrobiia</taxon>
        <taxon>Verrucomicrobiales</taxon>
        <taxon>Verrucomicrobiaceae</taxon>
        <taxon>Luteolibacter</taxon>
    </lineage>
</organism>
<dbReference type="Proteomes" id="UP000600139">
    <property type="component" value="Unassembled WGS sequence"/>
</dbReference>
<reference evidence="1" key="1">
    <citation type="submission" date="2021-01" db="EMBL/GenBank/DDBJ databases">
        <title>Modified the classification status of verrucomicrobia.</title>
        <authorList>
            <person name="Feng X."/>
        </authorList>
    </citation>
    <scope>NUCLEOTIDE SEQUENCE</scope>
    <source>
        <strain evidence="1">JCM 18052</strain>
    </source>
</reference>
<protein>
    <submittedName>
        <fullName evidence="1">DUF2459 domain-containing protein</fullName>
    </submittedName>
</protein>
<comment type="caution">
    <text evidence="1">The sequence shown here is derived from an EMBL/GenBank/DDBJ whole genome shotgun (WGS) entry which is preliminary data.</text>
</comment>
<evidence type="ECO:0000313" key="2">
    <source>
        <dbReference type="Proteomes" id="UP000600139"/>
    </source>
</evidence>
<sequence>MLQRGPYFHTIAALLAVVALSSCGIRLPDSPAPTYGAGVVPAKHDADQTPDVLVWLIADELHTGMVFEYDWLLESGFVPPAGFGRPKYVTLSWGNRTAYMEKGLHSPGKFLAAMFTRSPSVMELIPANWNVVEVCPHQRIWRKLVPRGRGKDLANFLNDCSDRGSDGRPIVCGTSSWGGGVLLESRHVYFLPRVCNIWTVQVIEALGGEMHPWFAITANGLIRQAKKPPNDFEQIWWGGGLAPDR</sequence>
<dbReference type="InterPro" id="IPR011727">
    <property type="entry name" value="CHP02117"/>
</dbReference>
<evidence type="ECO:0000313" key="1">
    <source>
        <dbReference type="EMBL" id="MBK1817145.1"/>
    </source>
</evidence>
<dbReference type="EMBL" id="JAENIK010000012">
    <property type="protein sequence ID" value="MBK1817145.1"/>
    <property type="molecule type" value="Genomic_DNA"/>
</dbReference>
<accession>A0A934VCG8</accession>
<proteinExistence type="predicted"/>
<dbReference type="Pfam" id="PF09601">
    <property type="entry name" value="DUF2459"/>
    <property type="match status" value="1"/>
</dbReference>
<dbReference type="PROSITE" id="PS51257">
    <property type="entry name" value="PROKAR_LIPOPROTEIN"/>
    <property type="match status" value="1"/>
</dbReference>
<name>A0A934VCG8_9BACT</name>
<keyword evidence="2" id="KW-1185">Reference proteome</keyword>